<name>A0A2T5MK00_9GAMM</name>
<dbReference type="Gene3D" id="3.40.50.12780">
    <property type="entry name" value="N-terminal domain of ligase-like"/>
    <property type="match status" value="1"/>
</dbReference>
<proteinExistence type="inferred from homology"/>
<reference evidence="7 8" key="1">
    <citation type="submission" date="2018-04" db="EMBL/GenBank/DDBJ databases">
        <title>Novel species isolated from glacier.</title>
        <authorList>
            <person name="Liu Q."/>
            <person name="Xin Y.-H."/>
        </authorList>
    </citation>
    <scope>NUCLEOTIDE SEQUENCE [LARGE SCALE GENOMIC DNA]</scope>
    <source>
        <strain evidence="7 8">GT1R17</strain>
    </source>
</reference>
<dbReference type="PANTHER" id="PTHR42921:SF1">
    <property type="entry name" value="ACETOACETYL-COA SYNTHETASE"/>
    <property type="match status" value="1"/>
</dbReference>
<organism evidence="7 8">
    <name type="scientific">Stenotrophobium rhamnosiphilum</name>
    <dbReference type="NCBI Taxonomy" id="2029166"/>
    <lineage>
        <taxon>Bacteria</taxon>
        <taxon>Pseudomonadati</taxon>
        <taxon>Pseudomonadota</taxon>
        <taxon>Gammaproteobacteria</taxon>
        <taxon>Nevskiales</taxon>
        <taxon>Nevskiaceae</taxon>
        <taxon>Stenotrophobium</taxon>
    </lineage>
</organism>
<dbReference type="InterPro" id="IPR020845">
    <property type="entry name" value="AMP-binding_CS"/>
</dbReference>
<evidence type="ECO:0000313" key="7">
    <source>
        <dbReference type="EMBL" id="PTU32903.1"/>
    </source>
</evidence>
<keyword evidence="3" id="KW-0547">Nucleotide-binding</keyword>
<dbReference type="Gene3D" id="3.30.300.30">
    <property type="match status" value="1"/>
</dbReference>
<keyword evidence="4" id="KW-0067">ATP-binding</keyword>
<dbReference type="GO" id="GO:0030729">
    <property type="term" value="F:acetoacetate-CoA ligase activity"/>
    <property type="evidence" value="ECO:0007669"/>
    <property type="project" value="InterPro"/>
</dbReference>
<dbReference type="PROSITE" id="PS00455">
    <property type="entry name" value="AMP_BINDING"/>
    <property type="match status" value="1"/>
</dbReference>
<dbReference type="GO" id="GO:0006629">
    <property type="term" value="P:lipid metabolic process"/>
    <property type="evidence" value="ECO:0007669"/>
    <property type="project" value="InterPro"/>
</dbReference>
<dbReference type="EMBL" id="QANS01000001">
    <property type="protein sequence ID" value="PTU32903.1"/>
    <property type="molecule type" value="Genomic_DNA"/>
</dbReference>
<gene>
    <name evidence="7" type="ORF">CJD38_01965</name>
</gene>
<feature type="domain" description="Acetyl-coenzyme A synthetase N-terminal" evidence="6">
    <location>
        <begin position="46"/>
        <end position="100"/>
    </location>
</feature>
<dbReference type="GO" id="GO:0005524">
    <property type="term" value="F:ATP binding"/>
    <property type="evidence" value="ECO:0007669"/>
    <property type="project" value="UniProtKB-KW"/>
</dbReference>
<evidence type="ECO:0000259" key="6">
    <source>
        <dbReference type="Pfam" id="PF16177"/>
    </source>
</evidence>
<feature type="domain" description="AMP-dependent synthetase/ligase" evidence="5">
    <location>
        <begin position="126"/>
        <end position="486"/>
    </location>
</feature>
<comment type="caution">
    <text evidence="7">The sequence shown here is derived from an EMBL/GenBank/DDBJ whole genome shotgun (WGS) entry which is preliminary data.</text>
</comment>
<protein>
    <submittedName>
        <fullName evidence="7">Acetoacetate--CoA ligase</fullName>
    </submittedName>
</protein>
<dbReference type="InterPro" id="IPR042099">
    <property type="entry name" value="ANL_N_sf"/>
</dbReference>
<dbReference type="SUPFAM" id="SSF56801">
    <property type="entry name" value="Acetyl-CoA synthetase-like"/>
    <property type="match status" value="1"/>
</dbReference>
<comment type="similarity">
    <text evidence="1">Belongs to the ATP-dependent AMP-binding enzyme family.</text>
</comment>
<evidence type="ECO:0000256" key="2">
    <source>
        <dbReference type="ARBA" id="ARBA00022598"/>
    </source>
</evidence>
<dbReference type="Pfam" id="PF16177">
    <property type="entry name" value="ACAS_N"/>
    <property type="match status" value="1"/>
</dbReference>
<dbReference type="Proteomes" id="UP000244248">
    <property type="component" value="Unassembled WGS sequence"/>
</dbReference>
<accession>A0A2T5MK00</accession>
<dbReference type="InterPro" id="IPR000873">
    <property type="entry name" value="AMP-dep_synth/lig_dom"/>
</dbReference>
<evidence type="ECO:0000259" key="5">
    <source>
        <dbReference type="Pfam" id="PF00501"/>
    </source>
</evidence>
<evidence type="ECO:0000256" key="1">
    <source>
        <dbReference type="ARBA" id="ARBA00006432"/>
    </source>
</evidence>
<dbReference type="NCBIfam" id="NF002937">
    <property type="entry name" value="PRK03584.1"/>
    <property type="match status" value="1"/>
</dbReference>
<dbReference type="AlphaFoldDB" id="A0A2T5MK00"/>
<dbReference type="OrthoDB" id="9803968at2"/>
<evidence type="ECO:0000256" key="3">
    <source>
        <dbReference type="ARBA" id="ARBA00022741"/>
    </source>
</evidence>
<evidence type="ECO:0000256" key="4">
    <source>
        <dbReference type="ARBA" id="ARBA00022840"/>
    </source>
</evidence>
<sequence>MGEAPKEKVIEGQLLWTPREEFKNNSNVTQYMEWLRINRGKDFADYDALWQWSVTDIEDFWASIWDYFKIESSTPYKQVLDRRIMPNAKWFEGSLVNYTEHLLRHERTAKADEQVFHHLTETTPLAHMTWHELARQVRILATQMRTLGVKPGDRVVSYMPNVPETAIAMMATTAIGAVWSSAAPEFGVKTVIERFSQIEPKLMFAADGYRFGGKVFRREAEVRRIASELPTLERIVWLPFIEAGNMVPDIPHTISWSQLMSHADVSRESFKFERVPYDHPLWVVFSSGTTGLPKAIVHSHVGVLLEHQKLMHFQLDLKPNSVFFFYTTTGWMMWNLVMASLITGSSAVLYDGSPAFPSDLLWKVAAETGATSFGASPTFVQMMEKEGLVPSQKYDLSKMETMMVAGAPSTPETFNWCYRSVKKDLWVTSQSGGTEICSGFVGATPTKSVHAGEIQTRMLGMDVHSWSDDGKELVDEVGELVVTKPFPSMPVYFWKDTDGKRYHDAYFDTFKDADGNPIWRHGDFIKINKRGGCYIYGRSDSTLNRYGVRIGTAEIYRAVEQVEGVADSLIVCVELPGGHFFMPLFLRLKPDVVFDDVLQKKISAKLREDCSPRHVPDRMYAIEQIPYTLTGKKMEVPIRKLLMGWPLEKSASRDAMMNPTSIDYFVTFAQESIDYQWRPSDASANA</sequence>
<dbReference type="InterPro" id="IPR005914">
    <property type="entry name" value="Acac_CoA_synth"/>
</dbReference>
<keyword evidence="2 7" id="KW-0436">Ligase</keyword>
<dbReference type="NCBIfam" id="TIGR01217">
    <property type="entry name" value="ac_ac_CoA_syn"/>
    <property type="match status" value="1"/>
</dbReference>
<dbReference type="PANTHER" id="PTHR42921">
    <property type="entry name" value="ACETOACETYL-COA SYNTHETASE"/>
    <property type="match status" value="1"/>
</dbReference>
<dbReference type="InterPro" id="IPR045851">
    <property type="entry name" value="AMP-bd_C_sf"/>
</dbReference>
<dbReference type="Pfam" id="PF00501">
    <property type="entry name" value="AMP-binding"/>
    <property type="match status" value="1"/>
</dbReference>
<dbReference type="InterPro" id="IPR032387">
    <property type="entry name" value="ACAS_N"/>
</dbReference>
<dbReference type="RefSeq" id="WP_107938611.1">
    <property type="nucleotide sequence ID" value="NZ_QANS01000001.1"/>
</dbReference>
<keyword evidence="8" id="KW-1185">Reference proteome</keyword>
<evidence type="ECO:0000313" key="8">
    <source>
        <dbReference type="Proteomes" id="UP000244248"/>
    </source>
</evidence>